<keyword evidence="1" id="KW-0812">Transmembrane</keyword>
<dbReference type="AlphaFoldDB" id="C5EBY0"/>
<reference evidence="2" key="1">
    <citation type="submission" date="2008-08" db="EMBL/GenBank/DDBJ databases">
        <title>Annotation of Bifidobacterium longum subsp. infantis CCUG 52486.</title>
        <authorList>
            <consortium name="The Broad Institute Genome Sequencing Platform"/>
            <person name="Gougoulias C."/>
            <person name="Tuohy K.M."/>
            <person name="Gibson G.R."/>
            <person name="Ward D."/>
            <person name="Mehta T."/>
            <person name="Young S."/>
            <person name="Jaffe D."/>
            <person name="Gnerre S."/>
            <person name="Berlin A."/>
            <person name="Heiman D."/>
            <person name="Hepburn T."/>
            <person name="Shea T."/>
            <person name="Sykes S."/>
            <person name="Alvarado L."/>
            <person name="Kodira C."/>
            <person name="Borodovsky M."/>
            <person name="Lander E."/>
            <person name="Galagan J."/>
            <person name="Nusbaum C."/>
            <person name="Birren B."/>
        </authorList>
    </citation>
    <scope>NUCLEOTIDE SEQUENCE [LARGE SCALE GENOMIC DNA]</scope>
    <source>
        <strain evidence="2">CCUG 52486</strain>
    </source>
</reference>
<keyword evidence="1" id="KW-0472">Membrane</keyword>
<proteinExistence type="predicted"/>
<name>C5EBY0_BIFLI</name>
<protein>
    <submittedName>
        <fullName evidence="2">Uncharacterized protein</fullName>
    </submittedName>
</protein>
<keyword evidence="1" id="KW-1133">Transmembrane helix</keyword>
<dbReference type="EMBL" id="DS990241">
    <property type="protein sequence ID" value="EEQ55524.1"/>
    <property type="molecule type" value="Genomic_DNA"/>
</dbReference>
<evidence type="ECO:0000313" key="2">
    <source>
        <dbReference type="EMBL" id="EEQ55524.1"/>
    </source>
</evidence>
<dbReference type="HOGENOM" id="CLU_2876817_0_0_11"/>
<dbReference type="Proteomes" id="UP000005084">
    <property type="component" value="Unassembled WGS sequence"/>
</dbReference>
<evidence type="ECO:0000256" key="1">
    <source>
        <dbReference type="SAM" id="Phobius"/>
    </source>
</evidence>
<accession>C5EBY0</accession>
<gene>
    <name evidence="2" type="ORF">BLIG_01262</name>
</gene>
<feature type="transmembrane region" description="Helical" evidence="1">
    <location>
        <begin position="27"/>
        <end position="47"/>
    </location>
</feature>
<sequence length="63" mass="7034">MVCSIGNVMPAFSASASSVAPSTFSNVIITIQLSFFVCIRMSCFWFGRIARDLMWANRDPIRI</sequence>
<organism evidence="2">
    <name type="scientific">Bifidobacterium longum subsp. infantis CCUG 52486</name>
    <dbReference type="NCBI Taxonomy" id="537937"/>
    <lineage>
        <taxon>Bacteria</taxon>
        <taxon>Bacillati</taxon>
        <taxon>Actinomycetota</taxon>
        <taxon>Actinomycetes</taxon>
        <taxon>Bifidobacteriales</taxon>
        <taxon>Bifidobacteriaceae</taxon>
        <taxon>Bifidobacterium</taxon>
    </lineage>
</organism>